<dbReference type="AlphaFoldDB" id="A0A9Q0MVZ3"/>
<dbReference type="OrthoDB" id="8054762at2759"/>
<organism evidence="1 2">
    <name type="scientific">Pseudolycoriella hygida</name>
    <dbReference type="NCBI Taxonomy" id="35572"/>
    <lineage>
        <taxon>Eukaryota</taxon>
        <taxon>Metazoa</taxon>
        <taxon>Ecdysozoa</taxon>
        <taxon>Arthropoda</taxon>
        <taxon>Hexapoda</taxon>
        <taxon>Insecta</taxon>
        <taxon>Pterygota</taxon>
        <taxon>Neoptera</taxon>
        <taxon>Endopterygota</taxon>
        <taxon>Diptera</taxon>
        <taxon>Nematocera</taxon>
        <taxon>Sciaroidea</taxon>
        <taxon>Sciaridae</taxon>
        <taxon>Pseudolycoriella</taxon>
    </lineage>
</organism>
<reference evidence="1" key="1">
    <citation type="submission" date="2022-07" db="EMBL/GenBank/DDBJ databases">
        <authorList>
            <person name="Trinca V."/>
            <person name="Uliana J.V.C."/>
            <person name="Torres T.T."/>
            <person name="Ward R.J."/>
            <person name="Monesi N."/>
        </authorList>
    </citation>
    <scope>NUCLEOTIDE SEQUENCE</scope>
    <source>
        <strain evidence="1">HSMRA1968</strain>
        <tissue evidence="1">Whole embryos</tissue>
    </source>
</reference>
<proteinExistence type="predicted"/>
<dbReference type="EMBL" id="WJQU01000003">
    <property type="protein sequence ID" value="KAJ6638154.1"/>
    <property type="molecule type" value="Genomic_DNA"/>
</dbReference>
<evidence type="ECO:0000313" key="1">
    <source>
        <dbReference type="EMBL" id="KAJ6638154.1"/>
    </source>
</evidence>
<protein>
    <submittedName>
        <fullName evidence="1">Uncharacterized protein</fullName>
    </submittedName>
</protein>
<gene>
    <name evidence="1" type="ORF">Bhyg_10887</name>
</gene>
<accession>A0A9Q0MVZ3</accession>
<sequence>IRDIDQRQKSEVQTVETQKNFVYCQHYKKLIVEDFSFNENRVNLHYGKCAVIGYCTYNDGVYYLGNIRITSLNRNLQLPDDVKKVILLINLCKSAPPVDTFVEVFGESVLYDTQQVFTDDVSSIPCTTSLDLFRMRSAQEERNNPNLEKFDSIVNQRYWPAIKVHEIIPVESAHEIINCNLRLNLIIDKT</sequence>
<evidence type="ECO:0000313" key="2">
    <source>
        <dbReference type="Proteomes" id="UP001151699"/>
    </source>
</evidence>
<keyword evidence="2" id="KW-1185">Reference proteome</keyword>
<dbReference type="Proteomes" id="UP001151699">
    <property type="component" value="Chromosome X"/>
</dbReference>
<name>A0A9Q0MVZ3_9DIPT</name>
<feature type="non-terminal residue" evidence="1">
    <location>
        <position position="1"/>
    </location>
</feature>
<comment type="caution">
    <text evidence="1">The sequence shown here is derived from an EMBL/GenBank/DDBJ whole genome shotgun (WGS) entry which is preliminary data.</text>
</comment>